<evidence type="ECO:0000256" key="3">
    <source>
        <dbReference type="ARBA" id="ARBA00004406"/>
    </source>
</evidence>
<comment type="subcellular location">
    <subcellularLocation>
        <location evidence="3">Endoplasmic reticulum membrane</location>
        <topology evidence="3">Peripheral membrane protein</topology>
    </subcellularLocation>
    <subcellularLocation>
        <location evidence="2">Microsome membrane</location>
        <topology evidence="2">Peripheral membrane protein</topology>
    </subcellularLocation>
</comment>
<evidence type="ECO:0000256" key="11">
    <source>
        <dbReference type="ARBA" id="ARBA00023033"/>
    </source>
</evidence>
<dbReference type="Pfam" id="PF00067">
    <property type="entry name" value="p450"/>
    <property type="match status" value="1"/>
</dbReference>
<dbReference type="PANTHER" id="PTHR24292:SF54">
    <property type="entry name" value="CYP9F3-RELATED"/>
    <property type="match status" value="1"/>
</dbReference>
<evidence type="ECO:0000256" key="8">
    <source>
        <dbReference type="ARBA" id="ARBA00022848"/>
    </source>
</evidence>
<keyword evidence="11" id="KW-0503">Monooxygenase</keyword>
<evidence type="ECO:0000256" key="5">
    <source>
        <dbReference type="ARBA" id="ARBA00022617"/>
    </source>
</evidence>
<dbReference type="SUPFAM" id="SSF48264">
    <property type="entry name" value="Cytochrome P450"/>
    <property type="match status" value="1"/>
</dbReference>
<dbReference type="GO" id="GO:0016705">
    <property type="term" value="F:oxidoreductase activity, acting on paired donors, with incorporation or reduction of molecular oxygen"/>
    <property type="evidence" value="ECO:0007669"/>
    <property type="project" value="InterPro"/>
</dbReference>
<dbReference type="PANTHER" id="PTHR24292">
    <property type="entry name" value="CYTOCHROME P450"/>
    <property type="match status" value="1"/>
</dbReference>
<evidence type="ECO:0000256" key="4">
    <source>
        <dbReference type="ARBA" id="ARBA00010617"/>
    </source>
</evidence>
<dbReference type="PRINTS" id="PR00464">
    <property type="entry name" value="EP450II"/>
</dbReference>
<keyword evidence="7" id="KW-0256">Endoplasmic reticulum</keyword>
<keyword evidence="10" id="KW-0408">Iron</keyword>
<name>A0A4Y1PUL4_LOCMI</name>
<evidence type="ECO:0000256" key="9">
    <source>
        <dbReference type="ARBA" id="ARBA00023002"/>
    </source>
</evidence>
<dbReference type="GO" id="GO:0020037">
    <property type="term" value="F:heme binding"/>
    <property type="evidence" value="ECO:0007669"/>
    <property type="project" value="InterPro"/>
</dbReference>
<organism evidence="13">
    <name type="scientific">Locusta migratoria migratoria</name>
    <name type="common">Asiatic migratory locust</name>
    <dbReference type="NCBI Taxonomy" id="238695"/>
    <lineage>
        <taxon>Eukaryota</taxon>
        <taxon>Metazoa</taxon>
        <taxon>Ecdysozoa</taxon>
        <taxon>Arthropoda</taxon>
        <taxon>Hexapoda</taxon>
        <taxon>Insecta</taxon>
        <taxon>Pterygota</taxon>
        <taxon>Neoptera</taxon>
        <taxon>Polyneoptera</taxon>
        <taxon>Orthoptera</taxon>
        <taxon>Caelifera</taxon>
        <taxon>Acrididea</taxon>
        <taxon>Acridomorpha</taxon>
        <taxon>Acridoidea</taxon>
        <taxon>Acrididae</taxon>
        <taxon>Oedipodinae</taxon>
        <taxon>Locusta</taxon>
    </lineage>
</organism>
<dbReference type="GO" id="GO:0005506">
    <property type="term" value="F:iron ion binding"/>
    <property type="evidence" value="ECO:0007669"/>
    <property type="project" value="InterPro"/>
</dbReference>
<evidence type="ECO:0000256" key="1">
    <source>
        <dbReference type="ARBA" id="ARBA00001971"/>
    </source>
</evidence>
<dbReference type="EMBL" id="MH393908">
    <property type="protein sequence ID" value="AZP56676.1"/>
    <property type="molecule type" value="mRNA"/>
</dbReference>
<proteinExistence type="evidence at transcript level"/>
<reference evidence="13" key="1">
    <citation type="submission" date="2018-05" db="EMBL/GenBank/DDBJ databases">
        <title>Accumulation of Tryptamine in Mycoinsecticides Enhanced the Virulence to Insects.</title>
        <authorList>
            <person name="Tong X."/>
        </authorList>
    </citation>
    <scope>NUCLEOTIDE SEQUENCE</scope>
</reference>
<keyword evidence="12" id="KW-0472">Membrane</keyword>
<evidence type="ECO:0000256" key="10">
    <source>
        <dbReference type="ARBA" id="ARBA00023004"/>
    </source>
</evidence>
<evidence type="ECO:0000256" key="2">
    <source>
        <dbReference type="ARBA" id="ARBA00004174"/>
    </source>
</evidence>
<dbReference type="InterPro" id="IPR002402">
    <property type="entry name" value="Cyt_P450_E_grp-II"/>
</dbReference>
<keyword evidence="6" id="KW-0479">Metal-binding</keyword>
<protein>
    <submittedName>
        <fullName evidence="13">CYP6K1c</fullName>
    </submittedName>
</protein>
<dbReference type="InterPro" id="IPR001128">
    <property type="entry name" value="Cyt_P450"/>
</dbReference>
<accession>A0A4Y1PUL4</accession>
<evidence type="ECO:0000256" key="7">
    <source>
        <dbReference type="ARBA" id="ARBA00022824"/>
    </source>
</evidence>
<dbReference type="AlphaFoldDB" id="A0A4Y1PUL4"/>
<keyword evidence="5" id="KW-0349">Heme</keyword>
<comment type="cofactor">
    <cofactor evidence="1">
        <name>heme</name>
        <dbReference type="ChEBI" id="CHEBI:30413"/>
    </cofactor>
</comment>
<evidence type="ECO:0000313" key="13">
    <source>
        <dbReference type="EMBL" id="AZP56676.1"/>
    </source>
</evidence>
<evidence type="ECO:0000256" key="6">
    <source>
        <dbReference type="ARBA" id="ARBA00022723"/>
    </source>
</evidence>
<dbReference type="InterPro" id="IPR050476">
    <property type="entry name" value="Insect_CytP450_Detox"/>
</dbReference>
<dbReference type="GO" id="GO:0004497">
    <property type="term" value="F:monooxygenase activity"/>
    <property type="evidence" value="ECO:0007669"/>
    <property type="project" value="UniProtKB-KW"/>
</dbReference>
<keyword evidence="9" id="KW-0560">Oxidoreductase</keyword>
<comment type="similarity">
    <text evidence="4">Belongs to the cytochrome P450 family.</text>
</comment>
<evidence type="ECO:0000256" key="12">
    <source>
        <dbReference type="ARBA" id="ARBA00023136"/>
    </source>
</evidence>
<dbReference type="GO" id="GO:0005789">
    <property type="term" value="C:endoplasmic reticulum membrane"/>
    <property type="evidence" value="ECO:0007669"/>
    <property type="project" value="UniProtKB-SubCell"/>
</dbReference>
<dbReference type="Gene3D" id="1.10.630.10">
    <property type="entry name" value="Cytochrome P450"/>
    <property type="match status" value="1"/>
</dbReference>
<sequence>MKSSEGRRRSYRQKQGIEIAGRPFRPLASKKLPDALARLDVTERTLRYFALSRTRKSRCTSQKSVKMAIVFDSWVTEILALQSTVFAILYVIFKIDYTYWKKKGVPYLEPTFPLGNGWDTTLMKKNFGEVLRDVYFETEGRDFVGIYSLNNPLLIVRDPEMIKTILVKDFNYFPDRGIYVDEKTDHLSAHLFFLGGTKWKSLRQKLTPTFTSGKMRAMYGIILDCARILSDVTPAGSIVEVRELIARYSTDVIASCAFGIDVDSQHKPEAEFRQWGRRFFKPSLRTYMTQALGFSNPKLRALLPIPFTPKDITEYFTRVVTDTVKHREETGIIRKDFMQLMIQLKNNGYVDDSFSITNQKNTERKSSVLFFILNFNVGNYLLHQT</sequence>
<keyword evidence="8" id="KW-0492">Microsome</keyword>
<dbReference type="InterPro" id="IPR036396">
    <property type="entry name" value="Cyt_P450_sf"/>
</dbReference>